<evidence type="ECO:0000313" key="2">
    <source>
        <dbReference type="EMBL" id="VFQ94307.1"/>
    </source>
</evidence>
<evidence type="ECO:0000256" key="1">
    <source>
        <dbReference type="SAM" id="MobiDB-lite"/>
    </source>
</evidence>
<proteinExistence type="predicted"/>
<dbReference type="AlphaFoldDB" id="A0A484N0T8"/>
<keyword evidence="3" id="KW-1185">Reference proteome</keyword>
<feature type="compositionally biased region" description="Polar residues" evidence="1">
    <location>
        <begin position="56"/>
        <end position="66"/>
    </location>
</feature>
<reference evidence="2 3" key="1">
    <citation type="submission" date="2018-04" db="EMBL/GenBank/DDBJ databases">
        <authorList>
            <person name="Vogel A."/>
        </authorList>
    </citation>
    <scope>NUCLEOTIDE SEQUENCE [LARGE SCALE GENOMIC DNA]</scope>
</reference>
<accession>A0A484N0T8</accession>
<evidence type="ECO:0000313" key="3">
    <source>
        <dbReference type="Proteomes" id="UP000595140"/>
    </source>
</evidence>
<organism evidence="2 3">
    <name type="scientific">Cuscuta campestris</name>
    <dbReference type="NCBI Taxonomy" id="132261"/>
    <lineage>
        <taxon>Eukaryota</taxon>
        <taxon>Viridiplantae</taxon>
        <taxon>Streptophyta</taxon>
        <taxon>Embryophyta</taxon>
        <taxon>Tracheophyta</taxon>
        <taxon>Spermatophyta</taxon>
        <taxon>Magnoliopsida</taxon>
        <taxon>eudicotyledons</taxon>
        <taxon>Gunneridae</taxon>
        <taxon>Pentapetalae</taxon>
        <taxon>asterids</taxon>
        <taxon>lamiids</taxon>
        <taxon>Solanales</taxon>
        <taxon>Convolvulaceae</taxon>
        <taxon>Cuscuteae</taxon>
        <taxon>Cuscuta</taxon>
        <taxon>Cuscuta subgen. Grammica</taxon>
        <taxon>Cuscuta sect. Cleistogrammica</taxon>
    </lineage>
</organism>
<sequence length="109" mass="11903">MSSSEGKTALVVPTTSCSVHVSSHEFNFCSKTITPFIPPTPSIFLNTALVFLQGTGTERNSSNPSSKIGRPGLYPRSSHSENDELDALGSIPSVAHRWVDDLMKRSHMW</sequence>
<dbReference type="Proteomes" id="UP000595140">
    <property type="component" value="Unassembled WGS sequence"/>
</dbReference>
<name>A0A484N0T8_9ASTE</name>
<feature type="region of interest" description="Disordered" evidence="1">
    <location>
        <begin position="56"/>
        <end position="85"/>
    </location>
</feature>
<gene>
    <name evidence="2" type="ORF">CCAM_LOCUS36083</name>
</gene>
<dbReference type="EMBL" id="OOIL02005264">
    <property type="protein sequence ID" value="VFQ94307.1"/>
    <property type="molecule type" value="Genomic_DNA"/>
</dbReference>
<protein>
    <submittedName>
        <fullName evidence="2">Uncharacterized protein</fullName>
    </submittedName>
</protein>